<keyword evidence="3" id="KW-1185">Reference proteome</keyword>
<dbReference type="Pfam" id="PF03413">
    <property type="entry name" value="PepSY"/>
    <property type="match status" value="1"/>
</dbReference>
<evidence type="ECO:0000259" key="1">
    <source>
        <dbReference type="Pfam" id="PF03413"/>
    </source>
</evidence>
<proteinExistence type="predicted"/>
<dbReference type="InterPro" id="IPR025711">
    <property type="entry name" value="PepSY"/>
</dbReference>
<reference evidence="2 3" key="1">
    <citation type="journal article" date="2006" name="Nat. Biotechnol.">
        <title>Genome sequence of the ubiquitous hydrocarbon-degrading marine bacterium Alcanivorax borkumensis.</title>
        <authorList>
            <person name="Schneiker S."/>
            <person name="Martins dos Santos V.A.P."/>
            <person name="Bartels D."/>
            <person name="Bekel T."/>
            <person name="Brecht M."/>
            <person name="Buhrmester J."/>
            <person name="Chernikova T.N."/>
            <person name="Denaro R."/>
            <person name="Ferrer M."/>
            <person name="Gertler C."/>
            <person name="Goesmann A."/>
            <person name="Golyshina O.V."/>
            <person name="Kaminski F."/>
            <person name="Khachane A.N."/>
            <person name="Lang S."/>
            <person name="Linke B."/>
            <person name="McHardy A.C."/>
            <person name="Meyer F."/>
            <person name="Nechitaylo T."/>
            <person name="Puehler A."/>
            <person name="Regenhardt D."/>
            <person name="Rupp O."/>
            <person name="Sabirova J.S."/>
            <person name="Selbitschka W."/>
            <person name="Yakimov M.M."/>
            <person name="Timmis K.N."/>
            <person name="Vorhoelter F.-J."/>
            <person name="Weidner S."/>
            <person name="Kaiser O."/>
            <person name="Golyshin P.N."/>
        </authorList>
    </citation>
    <scope>NUCLEOTIDE SEQUENCE [LARGE SCALE GENOMIC DNA]</scope>
    <source>
        <strain evidence="3">ATCC 700651 / DSM 11573 / NCIMB 13689 / SK2</strain>
    </source>
</reference>
<name>Q0VNU0_ALCBS</name>
<dbReference type="EMBL" id="AM286690">
    <property type="protein sequence ID" value="CAL17158.1"/>
    <property type="molecule type" value="Genomic_DNA"/>
</dbReference>
<dbReference type="Gene3D" id="3.10.450.40">
    <property type="match status" value="1"/>
</dbReference>
<dbReference type="AlphaFoldDB" id="Q0VNU0"/>
<protein>
    <recommendedName>
        <fullName evidence="1">PepSY domain-containing protein</fullName>
    </recommendedName>
</protein>
<dbReference type="STRING" id="393595.ABO_1710"/>
<dbReference type="Proteomes" id="UP000008871">
    <property type="component" value="Chromosome"/>
</dbReference>
<dbReference type="KEGG" id="abo:ABO_1710"/>
<sequence>MPATVMCWAKRRTESLLVHTLPGQRPRNSRAILVALLCVCSLSSAADDISQDEALQLRQQGEIVAFSSLLETLKLRYPQGRVLEVELERDDGQLIYEIELLTGDRVVREIEMDARTGQVLDDERDD</sequence>
<dbReference type="eggNOG" id="COG3212">
    <property type="taxonomic scope" value="Bacteria"/>
</dbReference>
<dbReference type="HOGENOM" id="CLU_143489_1_0_6"/>
<evidence type="ECO:0000313" key="2">
    <source>
        <dbReference type="EMBL" id="CAL17158.1"/>
    </source>
</evidence>
<organism evidence="2 3">
    <name type="scientific">Alcanivorax borkumensis (strain ATCC 700651 / DSM 11573 / NCIMB 13689 / SK2)</name>
    <dbReference type="NCBI Taxonomy" id="393595"/>
    <lineage>
        <taxon>Bacteria</taxon>
        <taxon>Pseudomonadati</taxon>
        <taxon>Pseudomonadota</taxon>
        <taxon>Gammaproteobacteria</taxon>
        <taxon>Oceanospirillales</taxon>
        <taxon>Alcanivoracaceae</taxon>
        <taxon>Alcanivorax</taxon>
    </lineage>
</organism>
<evidence type="ECO:0000313" key="3">
    <source>
        <dbReference type="Proteomes" id="UP000008871"/>
    </source>
</evidence>
<gene>
    <name evidence="2" type="ordered locus">ABO_1710</name>
</gene>
<accession>Q0VNU0</accession>
<feature type="domain" description="PepSY" evidence="1">
    <location>
        <begin position="72"/>
        <end position="123"/>
    </location>
</feature>